<evidence type="ECO:0000313" key="1">
    <source>
        <dbReference type="EMBL" id="KZP21011.1"/>
    </source>
</evidence>
<protein>
    <submittedName>
        <fullName evidence="1">Uncharacterized protein</fullName>
    </submittedName>
</protein>
<dbReference type="Proteomes" id="UP000076532">
    <property type="component" value="Unassembled WGS sequence"/>
</dbReference>
<name>A0A166JM55_9AGAM</name>
<evidence type="ECO:0000313" key="2">
    <source>
        <dbReference type="Proteomes" id="UP000076532"/>
    </source>
</evidence>
<proteinExistence type="predicted"/>
<organism evidence="1 2">
    <name type="scientific">Athelia psychrophila</name>
    <dbReference type="NCBI Taxonomy" id="1759441"/>
    <lineage>
        <taxon>Eukaryota</taxon>
        <taxon>Fungi</taxon>
        <taxon>Dikarya</taxon>
        <taxon>Basidiomycota</taxon>
        <taxon>Agaricomycotina</taxon>
        <taxon>Agaricomycetes</taxon>
        <taxon>Agaricomycetidae</taxon>
        <taxon>Atheliales</taxon>
        <taxon>Atheliaceae</taxon>
        <taxon>Athelia</taxon>
    </lineage>
</organism>
<dbReference type="OrthoDB" id="2990096at2759"/>
<keyword evidence="2" id="KW-1185">Reference proteome</keyword>
<gene>
    <name evidence="1" type="ORF">FIBSPDRAFT_891404</name>
</gene>
<accession>A0A166JM55</accession>
<dbReference type="EMBL" id="KV417550">
    <property type="protein sequence ID" value="KZP21011.1"/>
    <property type="molecule type" value="Genomic_DNA"/>
</dbReference>
<reference evidence="1 2" key="1">
    <citation type="journal article" date="2016" name="Mol. Biol. Evol.">
        <title>Comparative Genomics of Early-Diverging Mushroom-Forming Fungi Provides Insights into the Origins of Lignocellulose Decay Capabilities.</title>
        <authorList>
            <person name="Nagy L.G."/>
            <person name="Riley R."/>
            <person name="Tritt A."/>
            <person name="Adam C."/>
            <person name="Daum C."/>
            <person name="Floudas D."/>
            <person name="Sun H."/>
            <person name="Yadav J.S."/>
            <person name="Pangilinan J."/>
            <person name="Larsson K.H."/>
            <person name="Matsuura K."/>
            <person name="Barry K."/>
            <person name="Labutti K."/>
            <person name="Kuo R."/>
            <person name="Ohm R.A."/>
            <person name="Bhattacharya S.S."/>
            <person name="Shirouzu T."/>
            <person name="Yoshinaga Y."/>
            <person name="Martin F.M."/>
            <person name="Grigoriev I.V."/>
            <person name="Hibbett D.S."/>
        </authorList>
    </citation>
    <scope>NUCLEOTIDE SEQUENCE [LARGE SCALE GENOMIC DNA]</scope>
    <source>
        <strain evidence="1 2">CBS 109695</strain>
    </source>
</reference>
<sequence length="161" mass="17839">MASTSLVTGEVDKWEVAGYIDRYLKCITFTSLYCNWGEWVSEVFLPVTEVLCTCRGPINTQGGLQPRAPVHIHLGLPLNSSALSATTNVALVLEPLVKDEAPESLLKGRIKCKKDSQSQHNVGLFGDLAFKKYLKAIKAEIEGKQTIAKHLEDHSINPFYH</sequence>
<dbReference type="AlphaFoldDB" id="A0A166JM55"/>